<name>A0A6H2A3Q2_9ZZZZ</name>
<dbReference type="EMBL" id="MT144541">
    <property type="protein sequence ID" value="QJA54826.1"/>
    <property type="molecule type" value="Genomic_DNA"/>
</dbReference>
<accession>A0A6H2A3Q2</accession>
<reference evidence="1" key="1">
    <citation type="submission" date="2020-03" db="EMBL/GenBank/DDBJ databases">
        <title>The deep terrestrial virosphere.</title>
        <authorList>
            <person name="Holmfeldt K."/>
            <person name="Nilsson E."/>
            <person name="Simone D."/>
            <person name="Lopez-Fernandez M."/>
            <person name="Wu X."/>
            <person name="de Brujin I."/>
            <person name="Lundin D."/>
            <person name="Andersson A."/>
            <person name="Bertilsson S."/>
            <person name="Dopson M."/>
        </authorList>
    </citation>
    <scope>NUCLEOTIDE SEQUENCE</scope>
    <source>
        <strain evidence="1">TM448A05900</strain>
    </source>
</reference>
<organism evidence="1">
    <name type="scientific">viral metagenome</name>
    <dbReference type="NCBI Taxonomy" id="1070528"/>
    <lineage>
        <taxon>unclassified sequences</taxon>
        <taxon>metagenomes</taxon>
        <taxon>organismal metagenomes</taxon>
    </lineage>
</organism>
<sequence>MDYKKEECRYAKIARVQQQQIKSIWLAMKKARDEKELDEENIPEKEEGEDYEAWRDNEEAAVRMYGA</sequence>
<protein>
    <submittedName>
        <fullName evidence="1">Uncharacterized protein</fullName>
    </submittedName>
</protein>
<evidence type="ECO:0000313" key="1">
    <source>
        <dbReference type="EMBL" id="QJA54826.1"/>
    </source>
</evidence>
<dbReference type="AlphaFoldDB" id="A0A6H2A3Q2"/>
<proteinExistence type="predicted"/>
<gene>
    <name evidence="1" type="ORF">TM448A05900_0010</name>
</gene>